<dbReference type="PANTHER" id="PTHR47771:SF12">
    <property type="entry name" value="HL02234P-RELATED"/>
    <property type="match status" value="1"/>
</dbReference>
<feature type="chain" id="PRO_5020400595" evidence="2">
    <location>
        <begin position="16"/>
        <end position="495"/>
    </location>
</feature>
<dbReference type="Proteomes" id="UP000310200">
    <property type="component" value="Unassembled WGS sequence"/>
</dbReference>
<evidence type="ECO:0000256" key="2">
    <source>
        <dbReference type="SAM" id="SignalP"/>
    </source>
</evidence>
<comment type="caution">
    <text evidence="3">The sequence shown here is derived from an EMBL/GenBank/DDBJ whole genome shotgun (WGS) entry which is preliminary data.</text>
</comment>
<feature type="region of interest" description="Disordered" evidence="1">
    <location>
        <begin position="81"/>
        <end position="101"/>
    </location>
</feature>
<sequence length="495" mass="54032">MKLLLLVVCIGVVLAAPAEENPKQKRDILPGDPRYGTEEHHHQEHEHHEHENEVQISKSAGGYVGSYTLPDDTEDHSLFQVQPQSSYGPPTHTPGKPLGSDFLASGDADQTQAPLLVPSTSYGIPDNNQIFNNNYLIPANDDKNSAIIKTTIQEQPKFDTVHVQKSAIPEGHDEAHHVQQPAVVQKHVENIPHTVSLPQVKVTASHLPTDSQGAIQHNIPSFTSAINNLSKLDYTIPSYSNIPVKTLDRHVHVGVPQPYHVPVTKHVAVRIPIPHTVEVPKPYYVRVPQPVQVTVDRAYPVEVPRPVPYPVHHYVRTSVPVAHHHLTVDTKDNPLQTFFENPQATYQNVLSGIPTFSNPFADYQNPFQNFASSINFPSLPSFPSFPSFPDVPSIPSIPSVPNVPNVPSVPGAAFVPSTPGKNTGYQANVHSLSNSDSVTIDNAVLKSETISKPVHIKAQQGYKGPSTACAGCTITSASSKQEYVQPIDANGGYVY</sequence>
<keyword evidence="2" id="KW-0732">Signal</keyword>
<dbReference type="EMBL" id="QBLH01002107">
    <property type="protein sequence ID" value="TGZ49732.1"/>
    <property type="molecule type" value="Genomic_DNA"/>
</dbReference>
<evidence type="ECO:0000256" key="1">
    <source>
        <dbReference type="SAM" id="MobiDB-lite"/>
    </source>
</evidence>
<feature type="compositionally biased region" description="Basic and acidic residues" evidence="1">
    <location>
        <begin position="23"/>
        <end position="53"/>
    </location>
</feature>
<name>A0A4S2KJK1_9HYME</name>
<accession>A0A4S2KJK1</accession>
<protein>
    <submittedName>
        <fullName evidence="3">Uncharacterized protein</fullName>
    </submittedName>
</protein>
<dbReference type="PANTHER" id="PTHR47771">
    <property type="entry name" value="LD27203P-RELATED"/>
    <property type="match status" value="1"/>
</dbReference>
<reference evidence="3 4" key="1">
    <citation type="journal article" date="2019" name="Philos. Trans. R. Soc. Lond., B, Biol. Sci.">
        <title>Ant behaviour and brain gene expression of defending hosts depend on the ecological success of the intruding social parasite.</title>
        <authorList>
            <person name="Kaur R."/>
            <person name="Stoldt M."/>
            <person name="Jongepier E."/>
            <person name="Feldmeyer B."/>
            <person name="Menzel F."/>
            <person name="Bornberg-Bauer E."/>
            <person name="Foitzik S."/>
        </authorList>
    </citation>
    <scope>NUCLEOTIDE SEQUENCE [LARGE SCALE GENOMIC DNA]</scope>
    <source>
        <tissue evidence="3">Whole body</tissue>
    </source>
</reference>
<evidence type="ECO:0000313" key="4">
    <source>
        <dbReference type="Proteomes" id="UP000310200"/>
    </source>
</evidence>
<gene>
    <name evidence="3" type="ORF">DBV15_01326</name>
</gene>
<proteinExistence type="predicted"/>
<feature type="signal peptide" evidence="2">
    <location>
        <begin position="1"/>
        <end position="15"/>
    </location>
</feature>
<evidence type="ECO:0000313" key="3">
    <source>
        <dbReference type="EMBL" id="TGZ49732.1"/>
    </source>
</evidence>
<dbReference type="AlphaFoldDB" id="A0A4S2KJK1"/>
<dbReference type="STRING" id="300112.A0A4S2KJK1"/>
<organism evidence="3 4">
    <name type="scientific">Temnothorax longispinosus</name>
    <dbReference type="NCBI Taxonomy" id="300112"/>
    <lineage>
        <taxon>Eukaryota</taxon>
        <taxon>Metazoa</taxon>
        <taxon>Ecdysozoa</taxon>
        <taxon>Arthropoda</taxon>
        <taxon>Hexapoda</taxon>
        <taxon>Insecta</taxon>
        <taxon>Pterygota</taxon>
        <taxon>Neoptera</taxon>
        <taxon>Endopterygota</taxon>
        <taxon>Hymenoptera</taxon>
        <taxon>Apocrita</taxon>
        <taxon>Aculeata</taxon>
        <taxon>Formicoidea</taxon>
        <taxon>Formicidae</taxon>
        <taxon>Myrmicinae</taxon>
        <taxon>Temnothorax</taxon>
    </lineage>
</organism>
<keyword evidence="4" id="KW-1185">Reference proteome</keyword>
<feature type="region of interest" description="Disordered" evidence="1">
    <location>
        <begin position="23"/>
        <end position="55"/>
    </location>
</feature>